<evidence type="ECO:0000313" key="2">
    <source>
        <dbReference type="Proteomes" id="UP001201812"/>
    </source>
</evidence>
<dbReference type="Proteomes" id="UP001201812">
    <property type="component" value="Unassembled WGS sequence"/>
</dbReference>
<accession>A0AAD4NAX1</accession>
<organism evidence="1 2">
    <name type="scientific">Ditylenchus destructor</name>
    <dbReference type="NCBI Taxonomy" id="166010"/>
    <lineage>
        <taxon>Eukaryota</taxon>
        <taxon>Metazoa</taxon>
        <taxon>Ecdysozoa</taxon>
        <taxon>Nematoda</taxon>
        <taxon>Chromadorea</taxon>
        <taxon>Rhabditida</taxon>
        <taxon>Tylenchina</taxon>
        <taxon>Tylenchomorpha</taxon>
        <taxon>Sphaerularioidea</taxon>
        <taxon>Anguinidae</taxon>
        <taxon>Anguininae</taxon>
        <taxon>Ditylenchus</taxon>
    </lineage>
</organism>
<proteinExistence type="predicted"/>
<name>A0AAD4NAX1_9BILA</name>
<dbReference type="AlphaFoldDB" id="A0AAD4NAX1"/>
<sequence length="81" mass="9267">MLAEESRVELRRANRRLSLLFGQQSGNHHQIGEEESEAIQELSDRSIFHAEFANQAFNDAITEEDSQSTDITDSQTKIIEF</sequence>
<keyword evidence="2" id="KW-1185">Reference proteome</keyword>
<comment type="caution">
    <text evidence="1">The sequence shown here is derived from an EMBL/GenBank/DDBJ whole genome shotgun (WGS) entry which is preliminary data.</text>
</comment>
<dbReference type="EMBL" id="JAKKPZ010000003">
    <property type="protein sequence ID" value="KAI1723720.1"/>
    <property type="molecule type" value="Genomic_DNA"/>
</dbReference>
<reference evidence="1" key="1">
    <citation type="submission" date="2022-01" db="EMBL/GenBank/DDBJ databases">
        <title>Genome Sequence Resource for Two Populations of Ditylenchus destructor, the Migratory Endoparasitic Phytonematode.</title>
        <authorList>
            <person name="Zhang H."/>
            <person name="Lin R."/>
            <person name="Xie B."/>
        </authorList>
    </citation>
    <scope>NUCLEOTIDE SEQUENCE</scope>
    <source>
        <strain evidence="1">BazhouSP</strain>
    </source>
</reference>
<protein>
    <submittedName>
        <fullName evidence="1">Uncharacterized protein</fullName>
    </submittedName>
</protein>
<evidence type="ECO:0000313" key="1">
    <source>
        <dbReference type="EMBL" id="KAI1723720.1"/>
    </source>
</evidence>
<gene>
    <name evidence="1" type="ORF">DdX_03891</name>
</gene>